<name>A0A4Y3PKA0_BREPA</name>
<feature type="domain" description="Fe/B12 periplasmic-binding" evidence="5">
    <location>
        <begin position="64"/>
        <end position="320"/>
    </location>
</feature>
<evidence type="ECO:0000256" key="1">
    <source>
        <dbReference type="ARBA" id="ARBA00004196"/>
    </source>
</evidence>
<dbReference type="GO" id="GO:1901678">
    <property type="term" value="P:iron coordination entity transport"/>
    <property type="evidence" value="ECO:0007669"/>
    <property type="project" value="UniProtKB-ARBA"/>
</dbReference>
<gene>
    <name evidence="6" type="primary">yxeB_3</name>
    <name evidence="6" type="ORF">BPA01_45120</name>
</gene>
<dbReference type="AlphaFoldDB" id="A0A4Y3PKA0"/>
<keyword evidence="7" id="KW-1185">Reference proteome</keyword>
<reference evidence="6 7" key="1">
    <citation type="submission" date="2019-06" db="EMBL/GenBank/DDBJ databases">
        <title>Whole genome shotgun sequence of Brevibacillus parabrevis NBRC 12334.</title>
        <authorList>
            <person name="Hosoyama A."/>
            <person name="Uohara A."/>
            <person name="Ohji S."/>
            <person name="Ichikawa N."/>
        </authorList>
    </citation>
    <scope>NUCLEOTIDE SEQUENCE [LARGE SCALE GENOMIC DNA]</scope>
    <source>
        <strain evidence="6 7">NBRC 12334</strain>
    </source>
</reference>
<organism evidence="6 7">
    <name type="scientific">Brevibacillus parabrevis</name>
    <dbReference type="NCBI Taxonomy" id="54914"/>
    <lineage>
        <taxon>Bacteria</taxon>
        <taxon>Bacillati</taxon>
        <taxon>Bacillota</taxon>
        <taxon>Bacilli</taxon>
        <taxon>Bacillales</taxon>
        <taxon>Paenibacillaceae</taxon>
        <taxon>Brevibacillus</taxon>
    </lineage>
</organism>
<dbReference type="Proteomes" id="UP000316882">
    <property type="component" value="Unassembled WGS sequence"/>
</dbReference>
<dbReference type="Pfam" id="PF01497">
    <property type="entry name" value="Peripla_BP_2"/>
    <property type="match status" value="1"/>
</dbReference>
<dbReference type="SUPFAM" id="SSF53807">
    <property type="entry name" value="Helical backbone' metal receptor"/>
    <property type="match status" value="1"/>
</dbReference>
<keyword evidence="4" id="KW-0732">Signal</keyword>
<dbReference type="InterPro" id="IPR051313">
    <property type="entry name" value="Bact_iron-sidero_bind"/>
</dbReference>
<dbReference type="Gene3D" id="3.40.50.1980">
    <property type="entry name" value="Nitrogenase molybdenum iron protein domain"/>
    <property type="match status" value="2"/>
</dbReference>
<dbReference type="RefSeq" id="WP_122966831.1">
    <property type="nucleotide sequence ID" value="NZ_BJMH01000030.1"/>
</dbReference>
<sequence length="327" mass="35838">MQKRRNDIGWGIVLLWLTVMLHGCGTADSVPNAGKQEETPVVKPETRIVKTVHGDVEIPANPQRIVTQGYLAQFLAFGVKPVGAPYWEIESPHVKDLAAGIADIGQIDGGSVEKILALNPDLIVTVGGDEKLNEQYRKIAPTIVIPYGTYHEVHEEMKAFGQLLGKEQEADNRLAAFDEDVKQAKASIAGLVPAGTTFSIMGPFDKEFYIYGDGVNRGGQAIYQQLGLTPPESVRTDLIQKKVDAQSVSTEKIAAYAGDYIFLDISGGAEFDESSPVWASLDAVKNNRIFKLNPDRFWPYDPIAVQAQVKEVASMLQERLGEKKAQK</sequence>
<accession>A0A4Y3PKA0</accession>
<comment type="caution">
    <text evidence="6">The sequence shown here is derived from an EMBL/GenBank/DDBJ whole genome shotgun (WGS) entry which is preliminary data.</text>
</comment>
<dbReference type="GeneID" id="87613208"/>
<keyword evidence="3" id="KW-0813">Transport</keyword>
<evidence type="ECO:0000313" key="7">
    <source>
        <dbReference type="Proteomes" id="UP000316882"/>
    </source>
</evidence>
<proteinExistence type="inferred from homology"/>
<dbReference type="GO" id="GO:0030288">
    <property type="term" value="C:outer membrane-bounded periplasmic space"/>
    <property type="evidence" value="ECO:0007669"/>
    <property type="project" value="TreeGrafter"/>
</dbReference>
<dbReference type="PANTHER" id="PTHR30532:SF26">
    <property type="entry name" value="IRON(3+)-HYDROXAMATE-BINDING PROTEIN FHUD"/>
    <property type="match status" value="1"/>
</dbReference>
<comment type="subcellular location">
    <subcellularLocation>
        <location evidence="1">Cell envelope</location>
    </subcellularLocation>
</comment>
<evidence type="ECO:0000256" key="2">
    <source>
        <dbReference type="ARBA" id="ARBA00008814"/>
    </source>
</evidence>
<evidence type="ECO:0000259" key="5">
    <source>
        <dbReference type="PROSITE" id="PS50983"/>
    </source>
</evidence>
<dbReference type="PROSITE" id="PS50983">
    <property type="entry name" value="FE_B12_PBP"/>
    <property type="match status" value="1"/>
</dbReference>
<comment type="similarity">
    <text evidence="2">Belongs to the bacterial solute-binding protein 8 family.</text>
</comment>
<protein>
    <submittedName>
        <fullName evidence="6">Iron(3+)-hydroxamate-binding protein YxeB</fullName>
    </submittedName>
</protein>
<evidence type="ECO:0000313" key="6">
    <source>
        <dbReference type="EMBL" id="GEB34932.1"/>
    </source>
</evidence>
<dbReference type="PANTHER" id="PTHR30532">
    <property type="entry name" value="IRON III DICITRATE-BINDING PERIPLASMIC PROTEIN"/>
    <property type="match status" value="1"/>
</dbReference>
<evidence type="ECO:0000256" key="3">
    <source>
        <dbReference type="ARBA" id="ARBA00022448"/>
    </source>
</evidence>
<dbReference type="EMBL" id="BJMH01000030">
    <property type="protein sequence ID" value="GEB34932.1"/>
    <property type="molecule type" value="Genomic_DNA"/>
</dbReference>
<dbReference type="InterPro" id="IPR002491">
    <property type="entry name" value="ABC_transptr_periplasmic_BD"/>
</dbReference>
<evidence type="ECO:0000256" key="4">
    <source>
        <dbReference type="ARBA" id="ARBA00022729"/>
    </source>
</evidence>